<dbReference type="AlphaFoldDB" id="A0A8H4X523"/>
<dbReference type="InterPro" id="IPR029044">
    <property type="entry name" value="Nucleotide-diphossugar_trans"/>
</dbReference>
<evidence type="ECO:0000313" key="6">
    <source>
        <dbReference type="Proteomes" id="UP000622797"/>
    </source>
</evidence>
<sequence>MLYLNTLSGQLKHVSFYIVFLFLGIFLLYQAIVVFYDLESSYAHGTTTSTNVTITSLRSHGGSQCLPDFTASSLIQEADITRKSCETLYSYRPSNIRIGTVTAHFGDPQPQYQKALQTHLMHNLVHGTQLDVLCSTIIDAIWNKPAFILSLLLEEMAKPAQERLEWLFWVDRDTFILDPCRPVSGFLPPEIHRQRSDAKTKKQKDLHMIVSKDWNGLNAGVFLVRVDRWAIDFFSDLLAFRHFQPNVSLPFEEQSAMEMLIDQPRFYKGVEQVPSVWFNAYPGDSPTEFAQRKTDEGLEYYNARRGDFLVHFAGVENKNQIIYEWADMLESQKGVWQPEQTLRNITTSIEATWHKRYHG</sequence>
<evidence type="ECO:0000256" key="3">
    <source>
        <dbReference type="ARBA" id="ARBA00022679"/>
    </source>
</evidence>
<dbReference type="EMBL" id="JABEXW010000564">
    <property type="protein sequence ID" value="KAF4962178.1"/>
    <property type="molecule type" value="Genomic_DNA"/>
</dbReference>
<feature type="transmembrane region" description="Helical" evidence="4">
    <location>
        <begin position="14"/>
        <end position="36"/>
    </location>
</feature>
<comment type="similarity">
    <text evidence="1">Belongs to the glycosyltransferase 34 family.</text>
</comment>
<dbReference type="InterPro" id="IPR008630">
    <property type="entry name" value="Glyco_trans_34"/>
</dbReference>
<evidence type="ECO:0000256" key="4">
    <source>
        <dbReference type="SAM" id="Phobius"/>
    </source>
</evidence>
<dbReference type="Pfam" id="PF05637">
    <property type="entry name" value="Glyco_transf_34"/>
    <property type="match status" value="1"/>
</dbReference>
<keyword evidence="4" id="KW-0812">Transmembrane</keyword>
<keyword evidence="4" id="KW-0472">Membrane</keyword>
<proteinExistence type="inferred from homology"/>
<evidence type="ECO:0000256" key="1">
    <source>
        <dbReference type="ARBA" id="ARBA00005664"/>
    </source>
</evidence>
<dbReference type="Proteomes" id="UP000622797">
    <property type="component" value="Unassembled WGS sequence"/>
</dbReference>
<evidence type="ECO:0008006" key="7">
    <source>
        <dbReference type="Google" id="ProtNLM"/>
    </source>
</evidence>
<accession>A0A8H4X523</accession>
<keyword evidence="2" id="KW-0328">Glycosyltransferase</keyword>
<comment type="caution">
    <text evidence="5">The sequence shown here is derived from an EMBL/GenBank/DDBJ whole genome shotgun (WGS) entry which is preliminary data.</text>
</comment>
<dbReference type="PANTHER" id="PTHR31306">
    <property type="entry name" value="ALPHA-1,6-MANNOSYLTRANSFERASE MNN11-RELATED"/>
    <property type="match status" value="1"/>
</dbReference>
<dbReference type="GO" id="GO:0000139">
    <property type="term" value="C:Golgi membrane"/>
    <property type="evidence" value="ECO:0007669"/>
    <property type="project" value="TreeGrafter"/>
</dbReference>
<keyword evidence="4" id="KW-1133">Transmembrane helix</keyword>
<dbReference type="GO" id="GO:0006487">
    <property type="term" value="P:protein N-linked glycosylation"/>
    <property type="evidence" value="ECO:0007669"/>
    <property type="project" value="TreeGrafter"/>
</dbReference>
<name>A0A8H4X523_9HYPO</name>
<protein>
    <recommendedName>
        <fullName evidence="7">Galactosyl transferase GMA12/MNN10 family protein</fullName>
    </recommendedName>
</protein>
<keyword evidence="6" id="KW-1185">Reference proteome</keyword>
<dbReference type="OrthoDB" id="407658at2759"/>
<evidence type="ECO:0000313" key="5">
    <source>
        <dbReference type="EMBL" id="KAF4962178.1"/>
    </source>
</evidence>
<dbReference type="FunFam" id="3.90.550.10:FF:000237">
    <property type="entry name" value="WGS project CABT00000000 data, contig 2.1"/>
    <property type="match status" value="1"/>
</dbReference>
<dbReference type="GO" id="GO:0016757">
    <property type="term" value="F:glycosyltransferase activity"/>
    <property type="evidence" value="ECO:0007669"/>
    <property type="project" value="UniProtKB-KW"/>
</dbReference>
<evidence type="ECO:0000256" key="2">
    <source>
        <dbReference type="ARBA" id="ARBA00022676"/>
    </source>
</evidence>
<dbReference type="Gene3D" id="3.90.550.10">
    <property type="entry name" value="Spore Coat Polysaccharide Biosynthesis Protein SpsA, Chain A"/>
    <property type="match status" value="1"/>
</dbReference>
<reference evidence="5" key="1">
    <citation type="journal article" date="2020" name="BMC Genomics">
        <title>Correction to: Identification and distribution of gene clusters required for synthesis of sphingolipid metabolism inhibitors in diverse species of the filamentous fungus Fusarium.</title>
        <authorList>
            <person name="Kim H.S."/>
            <person name="Lohmar J.M."/>
            <person name="Busman M."/>
            <person name="Brown D.W."/>
            <person name="Naumann T.A."/>
            <person name="Divon H.H."/>
            <person name="Lysoe E."/>
            <person name="Uhlig S."/>
            <person name="Proctor R.H."/>
        </authorList>
    </citation>
    <scope>NUCLEOTIDE SEQUENCE</scope>
    <source>
        <strain evidence="5">NRRL 20472</strain>
    </source>
</reference>
<dbReference type="PANTHER" id="PTHR31306:SF8">
    <property type="entry name" value="GLYCOSYLTRANSFERASE FAMILY 34 PROTEIN"/>
    <property type="match status" value="1"/>
</dbReference>
<gene>
    <name evidence="5" type="ORF">FSARC_9752</name>
</gene>
<organism evidence="5 6">
    <name type="scientific">Fusarium sarcochroum</name>
    <dbReference type="NCBI Taxonomy" id="1208366"/>
    <lineage>
        <taxon>Eukaryota</taxon>
        <taxon>Fungi</taxon>
        <taxon>Dikarya</taxon>
        <taxon>Ascomycota</taxon>
        <taxon>Pezizomycotina</taxon>
        <taxon>Sordariomycetes</taxon>
        <taxon>Hypocreomycetidae</taxon>
        <taxon>Hypocreales</taxon>
        <taxon>Nectriaceae</taxon>
        <taxon>Fusarium</taxon>
        <taxon>Fusarium lateritium species complex</taxon>
    </lineage>
</organism>
<reference evidence="5" key="2">
    <citation type="submission" date="2020-05" db="EMBL/GenBank/DDBJ databases">
        <authorList>
            <person name="Kim H.-S."/>
            <person name="Proctor R.H."/>
            <person name="Brown D.W."/>
        </authorList>
    </citation>
    <scope>NUCLEOTIDE SEQUENCE</scope>
    <source>
        <strain evidence="5">NRRL 20472</strain>
    </source>
</reference>
<keyword evidence="3" id="KW-0808">Transferase</keyword>